<feature type="compositionally biased region" description="Polar residues" evidence="1">
    <location>
        <begin position="299"/>
        <end position="308"/>
    </location>
</feature>
<dbReference type="PANTHER" id="PTHR33375:SF1">
    <property type="entry name" value="CHROMOSOME-PARTITIONING PROTEIN PARB-RELATED"/>
    <property type="match status" value="1"/>
</dbReference>
<proteinExistence type="predicted"/>
<feature type="region of interest" description="Disordered" evidence="1">
    <location>
        <begin position="349"/>
        <end position="375"/>
    </location>
</feature>
<dbReference type="Gene3D" id="3.90.1530.10">
    <property type="entry name" value="Conserved hypothetical protein from pyrococcus furiosus pfu- 392566-001, ParB domain"/>
    <property type="match status" value="1"/>
</dbReference>
<dbReference type="GO" id="GO:0005694">
    <property type="term" value="C:chromosome"/>
    <property type="evidence" value="ECO:0007669"/>
    <property type="project" value="TreeGrafter"/>
</dbReference>
<dbReference type="RefSeq" id="WP_133621608.1">
    <property type="nucleotide sequence ID" value="NZ_SNZE01000045.1"/>
</dbReference>
<feature type="domain" description="ParB-like N-terminal" evidence="2">
    <location>
        <begin position="45"/>
        <end position="145"/>
    </location>
</feature>
<organism evidence="3 4">
    <name type="scientific">Hydromonas duriensis</name>
    <dbReference type="NCBI Taxonomy" id="1527608"/>
    <lineage>
        <taxon>Bacteria</taxon>
        <taxon>Pseudomonadati</taxon>
        <taxon>Pseudomonadota</taxon>
        <taxon>Betaproteobacteria</taxon>
        <taxon>Burkholderiales</taxon>
        <taxon>Burkholderiaceae</taxon>
        <taxon>Hydromonas</taxon>
    </lineage>
</organism>
<keyword evidence="4" id="KW-1185">Reference proteome</keyword>
<protein>
    <submittedName>
        <fullName evidence="3">ParB family protein of integrating conjugative element (PFGI_1 class)</fullName>
    </submittedName>
</protein>
<dbReference type="InterPro" id="IPR036086">
    <property type="entry name" value="ParB/Sulfiredoxin_sf"/>
</dbReference>
<reference evidence="3 4" key="1">
    <citation type="submission" date="2019-03" db="EMBL/GenBank/DDBJ databases">
        <title>Genomic Encyclopedia of Type Strains, Phase IV (KMG-IV): sequencing the most valuable type-strain genomes for metagenomic binning, comparative biology and taxonomic classification.</title>
        <authorList>
            <person name="Goeker M."/>
        </authorList>
    </citation>
    <scope>NUCLEOTIDE SEQUENCE [LARGE SCALE GENOMIC DNA]</scope>
    <source>
        <strain evidence="3 4">DSM 102852</strain>
    </source>
</reference>
<gene>
    <name evidence="3" type="ORF">DFR44_1453</name>
</gene>
<feature type="region of interest" description="Disordered" evidence="1">
    <location>
        <begin position="1"/>
        <end position="36"/>
    </location>
</feature>
<evidence type="ECO:0000259" key="2">
    <source>
        <dbReference type="SMART" id="SM00470"/>
    </source>
</evidence>
<dbReference type="SMART" id="SM00470">
    <property type="entry name" value="ParB"/>
    <property type="match status" value="1"/>
</dbReference>
<dbReference type="Pfam" id="PF02195">
    <property type="entry name" value="ParB_N"/>
    <property type="match status" value="1"/>
</dbReference>
<dbReference type="Proteomes" id="UP000294480">
    <property type="component" value="Unassembled WGS sequence"/>
</dbReference>
<accession>A0A4V3DJD2</accession>
<name>A0A4V3DJD2_9BURK</name>
<feature type="compositionally biased region" description="Low complexity" evidence="1">
    <location>
        <begin position="352"/>
        <end position="366"/>
    </location>
</feature>
<evidence type="ECO:0000313" key="4">
    <source>
        <dbReference type="Proteomes" id="UP000294480"/>
    </source>
</evidence>
<comment type="caution">
    <text evidence="3">The sequence shown here is derived from an EMBL/GenBank/DDBJ whole genome shotgun (WGS) entry which is preliminary data.</text>
</comment>
<feature type="compositionally biased region" description="Polar residues" evidence="1">
    <location>
        <begin position="12"/>
        <end position="32"/>
    </location>
</feature>
<dbReference type="PANTHER" id="PTHR33375">
    <property type="entry name" value="CHROMOSOME-PARTITIONING PROTEIN PARB-RELATED"/>
    <property type="match status" value="1"/>
</dbReference>
<dbReference type="EMBL" id="SNZE01000045">
    <property type="protein sequence ID" value="TDR27706.1"/>
    <property type="molecule type" value="Genomic_DNA"/>
</dbReference>
<evidence type="ECO:0000256" key="1">
    <source>
        <dbReference type="SAM" id="MobiDB-lite"/>
    </source>
</evidence>
<dbReference type="SUPFAM" id="SSF110849">
    <property type="entry name" value="ParB/Sulfiredoxin"/>
    <property type="match status" value="1"/>
</dbReference>
<feature type="region of interest" description="Disordered" evidence="1">
    <location>
        <begin position="280"/>
        <end position="324"/>
    </location>
</feature>
<dbReference type="AlphaFoldDB" id="A0A4V3DJD2"/>
<dbReference type="InterPro" id="IPR050336">
    <property type="entry name" value="Chromosome_partition/occlusion"/>
</dbReference>
<dbReference type="InterPro" id="IPR003115">
    <property type="entry name" value="ParB_N"/>
</dbReference>
<dbReference type="OrthoDB" id="7656008at2"/>
<sequence>MGGVKIPKRIIMTNTGTGEKPANNLTSPSFPMSSAPKKYENNAIMQMSIYDIDAYDNNPRKHRNPQEWGELKDSIRAILVQQPIKITKRPGTDRYIVAAGGNSRLQILKELHEETGDDKYKFIPSIFVEYADESDLLVKHILENEQHYDVPFWDKACGYVDLVKSLSLTGETHRAISDVFITRGLAVSHAKIGEFLFAVNKLSFLEHLCQYLSTYKTIDLRKLFNDLQKSELLEQPTPDEFEVFWSNSLKDFAEEQQDATDLDIKKLIAHIEHGFYKRWPAKPRTSKVPEQAQIHKKGQPTTQLSQHTSNDDDDDSLGQSHGGLNAAKAFTPATQATGFNQQGFVRQGVEGEAASHASPSPAESAAKPTMEQAVVPNSRDEGRFQILQYAALMLDHVNLGACLQVEANMPYMFWLEVPQITLDPMGPAVPFLIDQCHENARNVYWFLLEMTGQHDFQNNYMHLIPDDSEYKNAQLYRTNGEWRHIVEHVIGTGDPNIVQSWLMYSKDDEFIRLLRGFLEAYRTLEGGHEL</sequence>
<dbReference type="GO" id="GO:0007059">
    <property type="term" value="P:chromosome segregation"/>
    <property type="evidence" value="ECO:0007669"/>
    <property type="project" value="TreeGrafter"/>
</dbReference>
<evidence type="ECO:0000313" key="3">
    <source>
        <dbReference type="EMBL" id="TDR27706.1"/>
    </source>
</evidence>